<feature type="transmembrane region" description="Helical" evidence="1">
    <location>
        <begin position="149"/>
        <end position="170"/>
    </location>
</feature>
<dbReference type="STRING" id="36847.CLNEO_14040"/>
<evidence type="ECO:0000256" key="1">
    <source>
        <dbReference type="SAM" id="Phobius"/>
    </source>
</evidence>
<dbReference type="Proteomes" id="UP000070539">
    <property type="component" value="Unassembled WGS sequence"/>
</dbReference>
<feature type="transmembrane region" description="Helical" evidence="1">
    <location>
        <begin position="240"/>
        <end position="261"/>
    </location>
</feature>
<feature type="transmembrane region" description="Helical" evidence="1">
    <location>
        <begin position="69"/>
        <end position="87"/>
    </location>
</feature>
<dbReference type="EMBL" id="LRVM01000003">
    <property type="protein sequence ID" value="KXL53433.1"/>
    <property type="molecule type" value="Genomic_DNA"/>
</dbReference>
<evidence type="ECO:0000313" key="2">
    <source>
        <dbReference type="EMBL" id="KXL53433.1"/>
    </source>
</evidence>
<feature type="transmembrane region" description="Helical" evidence="1">
    <location>
        <begin position="191"/>
        <end position="210"/>
    </location>
</feature>
<proteinExistence type="predicted"/>
<feature type="transmembrane region" description="Helical" evidence="1">
    <location>
        <begin position="409"/>
        <end position="428"/>
    </location>
</feature>
<protein>
    <recommendedName>
        <fullName evidence="4">Citrate transporter</fullName>
    </recommendedName>
</protein>
<sequence length="459" mass="48950">MPSLSIQLTPIHFIYLIGVITILATMILRKDTPIVCAVFIFILGLVSSRTLVGGIQSVFHAVLYASKEFMEIIATIALVTSLSKCLSDMGSDYIMMRSMSKIMKNTYIAWWILGFTMMIFSLFLWPSPAVALVGAILVPLAVKKGLTPLAAAIAMNLFGHGIALSSDIVIQGAPSITAASAGIEPQNIMQVGMPLFLTMGIVTVVSAFLLNKKSMVQESGGILYMQSNDEVPLNKPSKGAIFIAVFTPVAFAVDILLMFMYDLKGGDATSLVSGTAMMVMIIASVVGFKRKSLEKVTEYIRDGFLFAIKIFAPVIVIGGFFFLGGEGITYILGEQYQSGILNDWAIWLAGVTPLNKYFVVFIQMVIGGLTGLDGSGFSGLPLVGVLANTFGTAINCSIPILATLGQITAIFVGGGTIVPWGLIPVAAICNVNPLELARKNLLPVGIGFLCTFILACILI</sequence>
<feature type="transmembrane region" description="Helical" evidence="1">
    <location>
        <begin position="6"/>
        <end position="28"/>
    </location>
</feature>
<organism evidence="2 3">
    <name type="scientific">Anaerotignum neopropionicum</name>
    <dbReference type="NCBI Taxonomy" id="36847"/>
    <lineage>
        <taxon>Bacteria</taxon>
        <taxon>Bacillati</taxon>
        <taxon>Bacillota</taxon>
        <taxon>Clostridia</taxon>
        <taxon>Lachnospirales</taxon>
        <taxon>Anaerotignaceae</taxon>
        <taxon>Anaerotignum</taxon>
    </lineage>
</organism>
<feature type="transmembrane region" description="Helical" evidence="1">
    <location>
        <begin position="440"/>
        <end position="458"/>
    </location>
</feature>
<keyword evidence="1" id="KW-0812">Transmembrane</keyword>
<keyword evidence="1" id="KW-0472">Membrane</keyword>
<gene>
    <name evidence="2" type="ORF">CLNEO_14040</name>
</gene>
<dbReference type="OrthoDB" id="8641791at2"/>
<feature type="transmembrane region" description="Helical" evidence="1">
    <location>
        <begin position="344"/>
        <end position="366"/>
    </location>
</feature>
<keyword evidence="3" id="KW-1185">Reference proteome</keyword>
<dbReference type="AlphaFoldDB" id="A0A136WGA5"/>
<feature type="transmembrane region" description="Helical" evidence="1">
    <location>
        <begin position="35"/>
        <end position="63"/>
    </location>
</feature>
<accession>A0A136WGA5</accession>
<feature type="transmembrane region" description="Helical" evidence="1">
    <location>
        <begin position="108"/>
        <end position="137"/>
    </location>
</feature>
<comment type="caution">
    <text evidence="2">The sequence shown here is derived from an EMBL/GenBank/DDBJ whole genome shotgun (WGS) entry which is preliminary data.</text>
</comment>
<dbReference type="RefSeq" id="WP_066086517.1">
    <property type="nucleotide sequence ID" value="NZ_LRVM01000003.1"/>
</dbReference>
<evidence type="ECO:0008006" key="4">
    <source>
        <dbReference type="Google" id="ProtNLM"/>
    </source>
</evidence>
<reference evidence="2 3" key="1">
    <citation type="submission" date="2016-01" db="EMBL/GenBank/DDBJ databases">
        <title>Genome sequence of Clostridium neopropionicum X4, DSM-3847.</title>
        <authorList>
            <person name="Poehlein A."/>
            <person name="Beck M.H."/>
            <person name="Bengelsdorf F.R."/>
            <person name="Daniel R."/>
            <person name="Duerre P."/>
        </authorList>
    </citation>
    <scope>NUCLEOTIDE SEQUENCE [LARGE SCALE GENOMIC DNA]</scope>
    <source>
        <strain evidence="2 3">DSM-3847</strain>
    </source>
</reference>
<feature type="transmembrane region" description="Helical" evidence="1">
    <location>
        <begin position="268"/>
        <end position="288"/>
    </location>
</feature>
<name>A0A136WGA5_9FIRM</name>
<dbReference type="PATRIC" id="fig|36847.3.peg.1628"/>
<keyword evidence="1" id="KW-1133">Transmembrane helix</keyword>
<evidence type="ECO:0000313" key="3">
    <source>
        <dbReference type="Proteomes" id="UP000070539"/>
    </source>
</evidence>
<feature type="transmembrane region" description="Helical" evidence="1">
    <location>
        <begin position="378"/>
        <end position="402"/>
    </location>
</feature>
<feature type="transmembrane region" description="Helical" evidence="1">
    <location>
        <begin position="308"/>
        <end position="332"/>
    </location>
</feature>